<feature type="non-terminal residue" evidence="1">
    <location>
        <position position="1"/>
    </location>
</feature>
<protein>
    <recommendedName>
        <fullName evidence="3">Cilia- and flagella-associated protein 161</fullName>
    </recommendedName>
</protein>
<proteinExistence type="predicted"/>
<evidence type="ECO:0000313" key="2">
    <source>
        <dbReference type="Proteomes" id="UP000824540"/>
    </source>
</evidence>
<feature type="non-terminal residue" evidence="1">
    <location>
        <position position="317"/>
    </location>
</feature>
<organism evidence="1 2">
    <name type="scientific">Albula glossodonta</name>
    <name type="common">roundjaw bonefish</name>
    <dbReference type="NCBI Taxonomy" id="121402"/>
    <lineage>
        <taxon>Eukaryota</taxon>
        <taxon>Metazoa</taxon>
        <taxon>Chordata</taxon>
        <taxon>Craniata</taxon>
        <taxon>Vertebrata</taxon>
        <taxon>Euteleostomi</taxon>
        <taxon>Actinopterygii</taxon>
        <taxon>Neopterygii</taxon>
        <taxon>Teleostei</taxon>
        <taxon>Albuliformes</taxon>
        <taxon>Albulidae</taxon>
        <taxon>Albula</taxon>
    </lineage>
</organism>
<name>A0A8T2PNQ4_9TELE</name>
<keyword evidence="2" id="KW-1185">Reference proteome</keyword>
<accession>A0A8T2PNQ4</accession>
<dbReference type="Proteomes" id="UP000824540">
    <property type="component" value="Unassembled WGS sequence"/>
</dbReference>
<evidence type="ECO:0008006" key="3">
    <source>
        <dbReference type="Google" id="ProtNLM"/>
    </source>
</evidence>
<dbReference type="SUPFAM" id="SSF82109">
    <property type="entry name" value="MIR domain"/>
    <property type="match status" value="1"/>
</dbReference>
<dbReference type="PANTHER" id="PTHR24274:SF1">
    <property type="entry name" value="CILIA- AND FLAGELLA-ASSOCIATED PROTEIN 161"/>
    <property type="match status" value="1"/>
</dbReference>
<gene>
    <name evidence="1" type="ORF">JZ751_020680</name>
</gene>
<evidence type="ECO:0000313" key="1">
    <source>
        <dbReference type="EMBL" id="KAG9352267.1"/>
    </source>
</evidence>
<dbReference type="Gene3D" id="2.80.10.50">
    <property type="match status" value="1"/>
</dbReference>
<dbReference type="GO" id="GO:0060271">
    <property type="term" value="P:cilium assembly"/>
    <property type="evidence" value="ECO:0007669"/>
    <property type="project" value="TreeGrafter"/>
</dbReference>
<dbReference type="EMBL" id="JAFBMS010000005">
    <property type="protein sequence ID" value="KAG9352267.1"/>
    <property type="molecule type" value="Genomic_DNA"/>
</dbReference>
<comment type="caution">
    <text evidence="1">The sequence shown here is derived from an EMBL/GenBank/DDBJ whole genome shotgun (WGS) entry which is preliminary data.</text>
</comment>
<dbReference type="PANTHER" id="PTHR24274">
    <property type="entry name" value="CILIA- AND FLAGELLA-ASSOCIATED PROTEIN 161"/>
    <property type="match status" value="1"/>
</dbReference>
<reference evidence="1" key="1">
    <citation type="thesis" date="2021" institute="BYU ScholarsArchive" country="Provo, UT, USA">
        <title>Applications of and Algorithms for Genome Assembly and Genomic Analyses with an Emphasis on Marine Teleosts.</title>
        <authorList>
            <person name="Pickett B.D."/>
        </authorList>
    </citation>
    <scope>NUCLEOTIDE SEQUENCE</scope>
    <source>
        <strain evidence="1">HI-2016</strain>
    </source>
</reference>
<dbReference type="Pfam" id="PF24569">
    <property type="entry name" value="CFAP161"/>
    <property type="match status" value="1"/>
</dbReference>
<dbReference type="OrthoDB" id="2126411at2759"/>
<dbReference type="InterPro" id="IPR036300">
    <property type="entry name" value="MIR_dom_sf"/>
</dbReference>
<dbReference type="GO" id="GO:0031514">
    <property type="term" value="C:motile cilium"/>
    <property type="evidence" value="ECO:0007669"/>
    <property type="project" value="TreeGrafter"/>
</dbReference>
<dbReference type="InterPro" id="IPR055325">
    <property type="entry name" value="CF161"/>
</dbReference>
<dbReference type="AlphaFoldDB" id="A0A8T2PNQ4"/>
<sequence length="317" mass="35405">DSLKDFLERRERGELTFQKLGLLKQNILKKVDLSASTDGWLHFGDTVMLVNPGWERRYNLRDLQKTPQDAVALSINANINGLNPNTSIAAPCDVSGTRTLEPNARTAFVITSVDGSSVGETVRYSQSFALRTTEGFAGGLYLSSEIRTLQKNAKKSRLQEVTLTDEASFLTQWQVLYFDPQERLEYEGLPVPVNQKVIIAHCKTNQCLAVLGNHILWTSYGKEYEVVAHTCLDSHKAECDANHWLFATANPGVEAQAIFDRTDPMANITTTENPDKQTMEYNDDGVLLSTQAAFRVLKPFVTEEPCVPYTLGLTKRV</sequence>